<evidence type="ECO:0000313" key="2">
    <source>
        <dbReference type="Proteomes" id="UP000527143"/>
    </source>
</evidence>
<dbReference type="PANTHER" id="PTHR45947">
    <property type="entry name" value="SULFOQUINOVOSYL TRANSFERASE SQD2"/>
    <property type="match status" value="1"/>
</dbReference>
<proteinExistence type="predicted"/>
<organism evidence="1 2">
    <name type="scientific">Sphingomonas xinjiangensis</name>
    <dbReference type="NCBI Taxonomy" id="643568"/>
    <lineage>
        <taxon>Bacteria</taxon>
        <taxon>Pseudomonadati</taxon>
        <taxon>Pseudomonadota</taxon>
        <taxon>Alphaproteobacteria</taxon>
        <taxon>Sphingomonadales</taxon>
        <taxon>Sphingomonadaceae</taxon>
        <taxon>Sphingomonas</taxon>
    </lineage>
</organism>
<protein>
    <submittedName>
        <fullName evidence="1">Colanic acid/amylovoran biosynthesis glycosyltransferase</fullName>
        <ecNumber evidence="1">2.4.-.-</ecNumber>
    </submittedName>
</protein>
<sequence>MKIAFFLAEYPVASETFVVRQIRGMLDKGHDVTIVAGTSSELVPDPLNGRAKICVVRGGKAGVWQTAKTTLSLAISSLSNEASKQARRQFKVIASGLRHRFTAPVADISGLGRRSLGSFDGIVAHFGPAGVRAMYLREAGLLAGPIATVFHGVDMTDKHLIRRYLPLYRKLFLETELLLPISQLWRKLLLQWGASGSKTKVLRMGVDVDQIAALPDERSLNRPLRILSAARFVEKKGLRYAIEGIRNCEEAVELRIIGYGPLDRELKALASGERNIIFMGKQSHQSVFSELSRSDLFLLPSVTAESGDMEGVPVSLMEAMAAGVAVISTRHSGIPELIEDGVSGFLVDEHDHVGITRTITNIASGAFRLDEIRRNARAKVARDFNNIFLDDELEKAIQGLSRDKA</sequence>
<comment type="caution">
    <text evidence="1">The sequence shown here is derived from an EMBL/GenBank/DDBJ whole genome shotgun (WGS) entry which is preliminary data.</text>
</comment>
<accession>A0A840YRC5</accession>
<evidence type="ECO:0000313" key="1">
    <source>
        <dbReference type="EMBL" id="MBB5712161.1"/>
    </source>
</evidence>
<dbReference type="RefSeq" id="WP_184090212.1">
    <property type="nucleotide sequence ID" value="NZ_JACIJF010000013.1"/>
</dbReference>
<dbReference type="Proteomes" id="UP000527143">
    <property type="component" value="Unassembled WGS sequence"/>
</dbReference>
<dbReference type="InterPro" id="IPR050194">
    <property type="entry name" value="Glycosyltransferase_grp1"/>
</dbReference>
<gene>
    <name evidence="1" type="ORF">FHT02_003418</name>
</gene>
<dbReference type="AlphaFoldDB" id="A0A840YRC5"/>
<dbReference type="SUPFAM" id="SSF53756">
    <property type="entry name" value="UDP-Glycosyltransferase/glycogen phosphorylase"/>
    <property type="match status" value="1"/>
</dbReference>
<dbReference type="EC" id="2.4.-.-" evidence="1"/>
<keyword evidence="2" id="KW-1185">Reference proteome</keyword>
<keyword evidence="1" id="KW-0328">Glycosyltransferase</keyword>
<dbReference type="EMBL" id="JACIJF010000013">
    <property type="protein sequence ID" value="MBB5712161.1"/>
    <property type="molecule type" value="Genomic_DNA"/>
</dbReference>
<keyword evidence="1" id="KW-0808">Transferase</keyword>
<dbReference type="GO" id="GO:0016757">
    <property type="term" value="F:glycosyltransferase activity"/>
    <property type="evidence" value="ECO:0007669"/>
    <property type="project" value="UniProtKB-KW"/>
</dbReference>
<dbReference type="Pfam" id="PF13692">
    <property type="entry name" value="Glyco_trans_1_4"/>
    <property type="match status" value="1"/>
</dbReference>
<dbReference type="PANTHER" id="PTHR45947:SF14">
    <property type="entry name" value="SLL1723 PROTEIN"/>
    <property type="match status" value="1"/>
</dbReference>
<dbReference type="Gene3D" id="3.40.50.2000">
    <property type="entry name" value="Glycogen Phosphorylase B"/>
    <property type="match status" value="2"/>
</dbReference>
<name>A0A840YRC5_9SPHN</name>
<reference evidence="1 2" key="1">
    <citation type="submission" date="2020-08" db="EMBL/GenBank/DDBJ databases">
        <title>Genomic Encyclopedia of Type Strains, Phase IV (KMG-IV): sequencing the most valuable type-strain genomes for metagenomic binning, comparative biology and taxonomic classification.</title>
        <authorList>
            <person name="Goeker M."/>
        </authorList>
    </citation>
    <scope>NUCLEOTIDE SEQUENCE [LARGE SCALE GENOMIC DNA]</scope>
    <source>
        <strain evidence="1 2">DSM 26736</strain>
    </source>
</reference>